<gene>
    <name evidence="1" type="ORF">DW352_20660</name>
</gene>
<keyword evidence="2" id="KW-1185">Reference proteome</keyword>
<dbReference type="KEGG" id="ptaw:DW352_20660"/>
<evidence type="ECO:0008006" key="3">
    <source>
        <dbReference type="Google" id="ProtNLM"/>
    </source>
</evidence>
<name>A0A346A0M7_9HYPH</name>
<dbReference type="RefSeq" id="WP_115693103.1">
    <property type="nucleotide sequence ID" value="NZ_CP031417.1"/>
</dbReference>
<proteinExistence type="predicted"/>
<reference evidence="1 2" key="1">
    <citation type="submission" date="2018-07" db="EMBL/GenBank/DDBJ databases">
        <authorList>
            <person name="Quirk P.G."/>
            <person name="Krulwich T.A."/>
        </authorList>
    </citation>
    <scope>NUCLEOTIDE SEQUENCE [LARGE SCALE GENOMIC DNA]</scope>
    <source>
        <strain evidence="1 2">CC-BB4</strain>
    </source>
</reference>
<protein>
    <recommendedName>
        <fullName evidence="3">DUF1843 domain-containing protein</fullName>
    </recommendedName>
</protein>
<evidence type="ECO:0000313" key="1">
    <source>
        <dbReference type="EMBL" id="AXK82724.1"/>
    </source>
</evidence>
<dbReference type="Proteomes" id="UP000254889">
    <property type="component" value="Chromosome"/>
</dbReference>
<dbReference type="AlphaFoldDB" id="A0A346A0M7"/>
<dbReference type="EMBL" id="CP031417">
    <property type="protein sequence ID" value="AXK82724.1"/>
    <property type="molecule type" value="Genomic_DNA"/>
</dbReference>
<accession>A0A346A0M7</accession>
<evidence type="ECO:0000313" key="2">
    <source>
        <dbReference type="Proteomes" id="UP000254889"/>
    </source>
</evidence>
<organism evidence="1 2">
    <name type="scientific">Pseudolabrys taiwanensis</name>
    <dbReference type="NCBI Taxonomy" id="331696"/>
    <lineage>
        <taxon>Bacteria</taxon>
        <taxon>Pseudomonadati</taxon>
        <taxon>Pseudomonadota</taxon>
        <taxon>Alphaproteobacteria</taxon>
        <taxon>Hyphomicrobiales</taxon>
        <taxon>Xanthobacteraceae</taxon>
        <taxon>Pseudolabrys</taxon>
    </lineage>
</organism>
<sequence>MTEKAIPGANIAAYGLAIAYALNKKTTPVEELIALRDTARGIVAAQGDLIAAVRELETEITKQGGSKAGPPAADERFVVHIEGISLSDALKAEIEQALHAAVMKEVAKIDHGGDLVATPLSQAKLGPSVIGSLFPPPVMGLVAYPPNLR</sequence>